<dbReference type="SMART" id="SM00053">
    <property type="entry name" value="DYNc"/>
    <property type="match status" value="1"/>
</dbReference>
<dbReference type="Pfam" id="PF00350">
    <property type="entry name" value="Dynamin_N"/>
    <property type="match status" value="1"/>
</dbReference>
<dbReference type="OrthoDB" id="415706at2759"/>
<dbReference type="PRINTS" id="PR00195">
    <property type="entry name" value="DYNAMIN"/>
</dbReference>
<evidence type="ECO:0000313" key="5">
    <source>
        <dbReference type="EMBL" id="CEJ82803.1"/>
    </source>
</evidence>
<dbReference type="GO" id="GO:0005739">
    <property type="term" value="C:mitochondrion"/>
    <property type="evidence" value="ECO:0007669"/>
    <property type="project" value="TreeGrafter"/>
</dbReference>
<name>A0A0A1SQV4_9HYPO</name>
<dbReference type="PROSITE" id="PS51388">
    <property type="entry name" value="GED"/>
    <property type="match status" value="1"/>
</dbReference>
<keyword evidence="2" id="KW-0342">GTP-binding</keyword>
<dbReference type="AlphaFoldDB" id="A0A0A1SQV4"/>
<dbReference type="SUPFAM" id="SSF52540">
    <property type="entry name" value="P-loop containing nucleoside triphosphate hydrolases"/>
    <property type="match status" value="1"/>
</dbReference>
<organism evidence="5 6">
    <name type="scientific">[Torrubiella] hemipterigena</name>
    <dbReference type="NCBI Taxonomy" id="1531966"/>
    <lineage>
        <taxon>Eukaryota</taxon>
        <taxon>Fungi</taxon>
        <taxon>Dikarya</taxon>
        <taxon>Ascomycota</taxon>
        <taxon>Pezizomycotina</taxon>
        <taxon>Sordariomycetes</taxon>
        <taxon>Hypocreomycetidae</taxon>
        <taxon>Hypocreales</taxon>
        <taxon>Clavicipitaceae</taxon>
        <taxon>Clavicipitaceae incertae sedis</taxon>
        <taxon>'Torrubiella' clade</taxon>
    </lineage>
</organism>
<keyword evidence="6" id="KW-1185">Reference proteome</keyword>
<dbReference type="GO" id="GO:0005525">
    <property type="term" value="F:GTP binding"/>
    <property type="evidence" value="ECO:0007669"/>
    <property type="project" value="InterPro"/>
</dbReference>
<dbReference type="Gene3D" id="3.40.50.300">
    <property type="entry name" value="P-loop containing nucleotide triphosphate hydrolases"/>
    <property type="match status" value="1"/>
</dbReference>
<reference evidence="5 6" key="1">
    <citation type="journal article" date="2015" name="Genome Announc.">
        <title>Draft Genome Sequence and Gene Annotation of the Entomopathogenic Fungus Verticillium hemipterigenum.</title>
        <authorList>
            <person name="Horn F."/>
            <person name="Habel A."/>
            <person name="Scharf D.H."/>
            <person name="Dworschak J."/>
            <person name="Brakhage A.A."/>
            <person name="Guthke R."/>
            <person name="Hertweck C."/>
            <person name="Linde J."/>
        </authorList>
    </citation>
    <scope>NUCLEOTIDE SEQUENCE [LARGE SCALE GENOMIC DNA]</scope>
</reference>
<dbReference type="InterPro" id="IPR045063">
    <property type="entry name" value="Dynamin_N"/>
</dbReference>
<evidence type="ECO:0000313" key="6">
    <source>
        <dbReference type="Proteomes" id="UP000039046"/>
    </source>
</evidence>
<protein>
    <recommendedName>
        <fullName evidence="4">GED domain-containing protein</fullName>
    </recommendedName>
</protein>
<dbReference type="GO" id="GO:0016020">
    <property type="term" value="C:membrane"/>
    <property type="evidence" value="ECO:0007669"/>
    <property type="project" value="TreeGrafter"/>
</dbReference>
<feature type="region of interest" description="Disordered" evidence="3">
    <location>
        <begin position="42"/>
        <end position="74"/>
    </location>
</feature>
<dbReference type="GO" id="GO:0008017">
    <property type="term" value="F:microtubule binding"/>
    <property type="evidence" value="ECO:0007669"/>
    <property type="project" value="TreeGrafter"/>
</dbReference>
<dbReference type="InterPro" id="IPR022812">
    <property type="entry name" value="Dynamin"/>
</dbReference>
<dbReference type="GO" id="GO:0000266">
    <property type="term" value="P:mitochondrial fission"/>
    <property type="evidence" value="ECO:0007669"/>
    <property type="project" value="TreeGrafter"/>
</dbReference>
<dbReference type="InterPro" id="IPR000375">
    <property type="entry name" value="Dynamin_stalk"/>
</dbReference>
<keyword evidence="1" id="KW-0547">Nucleotide-binding</keyword>
<dbReference type="InterPro" id="IPR027417">
    <property type="entry name" value="P-loop_NTPase"/>
</dbReference>
<dbReference type="GO" id="GO:0005874">
    <property type="term" value="C:microtubule"/>
    <property type="evidence" value="ECO:0007669"/>
    <property type="project" value="TreeGrafter"/>
</dbReference>
<dbReference type="GO" id="GO:0006897">
    <property type="term" value="P:endocytosis"/>
    <property type="evidence" value="ECO:0007669"/>
    <property type="project" value="TreeGrafter"/>
</dbReference>
<evidence type="ECO:0000256" key="3">
    <source>
        <dbReference type="SAM" id="MobiDB-lite"/>
    </source>
</evidence>
<gene>
    <name evidence="5" type="ORF">VHEMI02851</name>
</gene>
<dbReference type="PANTHER" id="PTHR11566:SF21">
    <property type="entry name" value="DYNAMIN RELATED PROTEIN 1, ISOFORM A"/>
    <property type="match status" value="1"/>
</dbReference>
<evidence type="ECO:0000259" key="4">
    <source>
        <dbReference type="PROSITE" id="PS51388"/>
    </source>
</evidence>
<dbReference type="Gene3D" id="1.20.120.1240">
    <property type="entry name" value="Dynamin, middle domain"/>
    <property type="match status" value="1"/>
</dbReference>
<dbReference type="InterPro" id="IPR020850">
    <property type="entry name" value="GED_dom"/>
</dbReference>
<dbReference type="Proteomes" id="UP000039046">
    <property type="component" value="Unassembled WGS sequence"/>
</dbReference>
<dbReference type="Pfam" id="PF01031">
    <property type="entry name" value="Dynamin_M"/>
    <property type="match status" value="1"/>
</dbReference>
<sequence>MPLYEAHESNSDVDEVSVLPQLNTDAAKDAFAIKFDKLNLSETDVPSDSPPSSPINASHDCAEEPQSPKTALPEDPFESAASKVLFEAIDKLQSCNARRYMNNIPQLVIVGGQSVGKSSLLQSLTGIPFAVGSTLCTRFATRIVSRRSEPGSQTVIRISISPPEFAVPGIELADPEVYKRFDEIHGSITSDDFANIIDMVSETYLGIRPGSGNIHKNFAAEVLKIEISGPTRAYFSILDIPGVFENSERVKKSEASGVKNMVAEYMRQEDNIVICVADANTDLANQAICEIARDRATSDRLVGVFTKCDRVENTDAVVHTVVSAPKGGQFSKHGWFVVRNKKGLDDDVVDFDLVSEEDQLFSSKAWDEIPSSRKGTTALKKYLGHILSERIRSAFPSIIRQAQLLQRDAVRELTSLGSERKTVSEQRSFLATIARNYEAKATEALMQPWCITSPESRVRSIVKATNESFGAKMRAYGHTYCFDNNMESFDDMIRKLQNEMYPDESVDLTESIERPEVLMPADDEFSEVLSTEDLFDKIAEEVATFSSATLPGMVHPDIIPQLYRLQTQKWRQIAEEHVRNISDAITTATCHLIQSVCPRGNDASILNAEISEIISKMHRQTLSRTLEALHDYCDGNQSQLLQTADPTFLERLQKLQKVRLINAFNRGSVLFREATAARASSLQAACELFAQCHPSAAANTSNDVHDTLKVYYESSLELFVGHVTNTIVEKFLNDKNGSLCGFSFDYIFKLDDSTITKLGQESKAVVEQRESLRVRIQTLELAEETAREAWAKAASLS</sequence>
<proteinExistence type="predicted"/>
<dbReference type="CDD" id="cd08771">
    <property type="entry name" value="DLP_1"/>
    <property type="match status" value="1"/>
</dbReference>
<accession>A0A0A1SQV4</accession>
<dbReference type="PANTHER" id="PTHR11566">
    <property type="entry name" value="DYNAMIN"/>
    <property type="match status" value="1"/>
</dbReference>
<dbReference type="EMBL" id="CDHN01000001">
    <property type="protein sequence ID" value="CEJ82803.1"/>
    <property type="molecule type" value="Genomic_DNA"/>
</dbReference>
<evidence type="ECO:0000256" key="1">
    <source>
        <dbReference type="ARBA" id="ARBA00022741"/>
    </source>
</evidence>
<dbReference type="InterPro" id="IPR001401">
    <property type="entry name" value="Dynamin_GTPase"/>
</dbReference>
<feature type="domain" description="GED" evidence="4">
    <location>
        <begin position="701"/>
        <end position="794"/>
    </location>
</feature>
<evidence type="ECO:0000256" key="2">
    <source>
        <dbReference type="ARBA" id="ARBA00023134"/>
    </source>
</evidence>
<dbReference type="GO" id="GO:0003924">
    <property type="term" value="F:GTPase activity"/>
    <property type="evidence" value="ECO:0007669"/>
    <property type="project" value="InterPro"/>
</dbReference>
<dbReference type="STRING" id="1531966.A0A0A1SQV4"/>
<dbReference type="GO" id="GO:0016559">
    <property type="term" value="P:peroxisome fission"/>
    <property type="evidence" value="ECO:0007669"/>
    <property type="project" value="TreeGrafter"/>
</dbReference>
<dbReference type="GO" id="GO:0048312">
    <property type="term" value="P:intracellular distribution of mitochondria"/>
    <property type="evidence" value="ECO:0007669"/>
    <property type="project" value="TreeGrafter"/>
</dbReference>